<protein>
    <recommendedName>
        <fullName evidence="3">Endonuclease/exonuclease/phosphatase domain-containing protein</fullName>
    </recommendedName>
</protein>
<reference evidence="1" key="1">
    <citation type="submission" date="2022-03" db="EMBL/GenBank/DDBJ databases">
        <authorList>
            <person name="Alioto T."/>
            <person name="Alioto T."/>
            <person name="Gomez Garrido J."/>
        </authorList>
    </citation>
    <scope>NUCLEOTIDE SEQUENCE</scope>
</reference>
<dbReference type="AlphaFoldDB" id="A0AAD1W8H5"/>
<evidence type="ECO:0000313" key="2">
    <source>
        <dbReference type="Proteomes" id="UP001295444"/>
    </source>
</evidence>
<keyword evidence="2" id="KW-1185">Reference proteome</keyword>
<gene>
    <name evidence="1" type="ORF">PECUL_23A024966</name>
</gene>
<proteinExistence type="predicted"/>
<name>A0AAD1W8H5_PELCU</name>
<evidence type="ECO:0000313" key="1">
    <source>
        <dbReference type="EMBL" id="CAH2293434.1"/>
    </source>
</evidence>
<dbReference type="Proteomes" id="UP001295444">
    <property type="component" value="Chromosome 05"/>
</dbReference>
<dbReference type="EMBL" id="OW240916">
    <property type="protein sequence ID" value="CAH2293434.1"/>
    <property type="molecule type" value="Genomic_DNA"/>
</dbReference>
<accession>A0AAD1W8H5</accession>
<sequence length="110" mass="12649">MHYCRSRIDYLFLQQEDLTHLLKVMIGTTTLSDHGPELISVESQLAKPAEWKWRLNESPRLDPALKGQVEKALTLYFDENDADDVTPLTLWEAHKSIIRGCLRGLATKKK</sequence>
<evidence type="ECO:0008006" key="3">
    <source>
        <dbReference type="Google" id="ProtNLM"/>
    </source>
</evidence>
<organism evidence="1 2">
    <name type="scientific">Pelobates cultripes</name>
    <name type="common">Western spadefoot toad</name>
    <dbReference type="NCBI Taxonomy" id="61616"/>
    <lineage>
        <taxon>Eukaryota</taxon>
        <taxon>Metazoa</taxon>
        <taxon>Chordata</taxon>
        <taxon>Craniata</taxon>
        <taxon>Vertebrata</taxon>
        <taxon>Euteleostomi</taxon>
        <taxon>Amphibia</taxon>
        <taxon>Batrachia</taxon>
        <taxon>Anura</taxon>
        <taxon>Pelobatoidea</taxon>
        <taxon>Pelobatidae</taxon>
        <taxon>Pelobates</taxon>
    </lineage>
</organism>